<reference evidence="3" key="1">
    <citation type="submission" date="2022-10" db="EMBL/GenBank/DDBJ databases">
        <title>Streptomyces beihaiensis sp. nov., a chitin degrading actinobacterium, isolated from shrimp pond soil.</title>
        <authorList>
            <person name="Xie J."/>
            <person name="Shen N."/>
        </authorList>
    </citation>
    <scope>NUCLEOTIDE SEQUENCE</scope>
    <source>
        <strain evidence="3">GXMU-J5</strain>
    </source>
</reference>
<evidence type="ECO:0000259" key="2">
    <source>
        <dbReference type="Pfam" id="PF03756"/>
    </source>
</evidence>
<protein>
    <submittedName>
        <fullName evidence="3">AfsA-related hotdog domain-containing protein</fullName>
    </submittedName>
</protein>
<evidence type="ECO:0000313" key="3">
    <source>
        <dbReference type="EMBL" id="MCX3059915.1"/>
    </source>
</evidence>
<proteinExistence type="predicted"/>
<dbReference type="Pfam" id="PF03756">
    <property type="entry name" value="AfsA"/>
    <property type="match status" value="1"/>
</dbReference>
<feature type="domain" description="A-factor biosynthesis hotdog" evidence="2">
    <location>
        <begin position="188"/>
        <end position="313"/>
    </location>
</feature>
<dbReference type="InterPro" id="IPR005509">
    <property type="entry name" value="AfsA_hotdog_dom"/>
</dbReference>
<evidence type="ECO:0000313" key="4">
    <source>
        <dbReference type="Proteomes" id="UP001163064"/>
    </source>
</evidence>
<feature type="compositionally biased region" description="Basic and acidic residues" evidence="1">
    <location>
        <begin position="20"/>
        <end position="35"/>
    </location>
</feature>
<dbReference type="EMBL" id="JAPHNL010000074">
    <property type="protein sequence ID" value="MCX3059915.1"/>
    <property type="molecule type" value="Genomic_DNA"/>
</dbReference>
<organism evidence="3 4">
    <name type="scientific">Streptomyces beihaiensis</name>
    <dbReference type="NCBI Taxonomy" id="2984495"/>
    <lineage>
        <taxon>Bacteria</taxon>
        <taxon>Bacillati</taxon>
        <taxon>Actinomycetota</taxon>
        <taxon>Actinomycetes</taxon>
        <taxon>Kitasatosporales</taxon>
        <taxon>Streptomycetaceae</taxon>
        <taxon>Streptomyces</taxon>
    </lineage>
</organism>
<comment type="caution">
    <text evidence="3">The sequence shown here is derived from an EMBL/GenBank/DDBJ whole genome shotgun (WGS) entry which is preliminary data.</text>
</comment>
<feature type="region of interest" description="Disordered" evidence="1">
    <location>
        <begin position="1"/>
        <end position="35"/>
    </location>
</feature>
<name>A0ABT3TSA5_9ACTN</name>
<sequence>MSRHAAPGDLGAPAVARQLVHRERPHDAPSGEERFRLDADMPLRHPLFNDDPERRDAHVFLELLRGAGLGIGHRHFNVPTERAGVFYKFALRLTDPRVWCGPAENIPLALELRAWPTKSVAGVPRGLRLAGALEIDGRPGCDGSAELVFLTPTVARNHRAASRLAALGRAASGAGRVKAGQPVEPAEVGRVDPDNVVVARPRRTGSVLRSQVLVDVDHPVFFAEGADSVPGLLLVEAVRQGSLLAAGRVHGLKAHASTLTSMSVHVRGHGELDLPLRCTAVADGADQDDEGRRRIRIGLRLEQAGKVTAEAQTVVTETG</sequence>
<keyword evidence="4" id="KW-1185">Reference proteome</keyword>
<dbReference type="Proteomes" id="UP001163064">
    <property type="component" value="Unassembled WGS sequence"/>
</dbReference>
<dbReference type="RefSeq" id="WP_266598091.1">
    <property type="nucleotide sequence ID" value="NZ_JAPHNL010000074.1"/>
</dbReference>
<evidence type="ECO:0000256" key="1">
    <source>
        <dbReference type="SAM" id="MobiDB-lite"/>
    </source>
</evidence>
<accession>A0ABT3TSA5</accession>
<gene>
    <name evidence="3" type="ORF">OFY01_09100</name>
</gene>